<gene>
    <name evidence="2" type="ORF">ACA1_399900</name>
</gene>
<organism evidence="2 3">
    <name type="scientific">Acanthamoeba castellanii (strain ATCC 30010 / Neff)</name>
    <dbReference type="NCBI Taxonomy" id="1257118"/>
    <lineage>
        <taxon>Eukaryota</taxon>
        <taxon>Amoebozoa</taxon>
        <taxon>Discosea</taxon>
        <taxon>Longamoebia</taxon>
        <taxon>Centramoebida</taxon>
        <taxon>Acanthamoebidae</taxon>
        <taxon>Acanthamoeba</taxon>
    </lineage>
</organism>
<dbReference type="CDD" id="cd23659">
    <property type="entry name" value="USP_At3g01520-like"/>
    <property type="match status" value="1"/>
</dbReference>
<dbReference type="PANTHER" id="PTHR31964:SF113">
    <property type="entry name" value="USPA DOMAIN-CONTAINING PROTEIN"/>
    <property type="match status" value="1"/>
</dbReference>
<sequence>MTKYMVAVDGSEHSNKAYAIAAKLLTNKDEVIFVTVGQKGKGAAAQDLLETWTKKAEADGFTAKPLFLESADPRDAICNAVTEHGIDILVVGTRGLGTIKRMLLGSVSNYCVQHASCDVIVAK</sequence>
<dbReference type="GeneID" id="14912451"/>
<keyword evidence="3" id="KW-1185">Reference proteome</keyword>
<dbReference type="PANTHER" id="PTHR31964">
    <property type="entry name" value="ADENINE NUCLEOTIDE ALPHA HYDROLASES-LIKE SUPERFAMILY PROTEIN"/>
    <property type="match status" value="1"/>
</dbReference>
<dbReference type="AlphaFoldDB" id="L8GID1"/>
<dbReference type="InterPro" id="IPR006015">
    <property type="entry name" value="Universal_stress_UspA"/>
</dbReference>
<evidence type="ECO:0000313" key="2">
    <source>
        <dbReference type="EMBL" id="ELR11941.1"/>
    </source>
</evidence>
<proteinExistence type="predicted"/>
<dbReference type="RefSeq" id="XP_004333954.1">
    <property type="nucleotide sequence ID" value="XM_004333906.1"/>
</dbReference>
<dbReference type="SUPFAM" id="SSF52402">
    <property type="entry name" value="Adenine nucleotide alpha hydrolases-like"/>
    <property type="match status" value="1"/>
</dbReference>
<evidence type="ECO:0000313" key="3">
    <source>
        <dbReference type="Proteomes" id="UP000011083"/>
    </source>
</evidence>
<dbReference type="Proteomes" id="UP000011083">
    <property type="component" value="Unassembled WGS sequence"/>
</dbReference>
<protein>
    <submittedName>
        <fullName evidence="2">Universal stress domain containing protein</fullName>
    </submittedName>
</protein>
<reference evidence="2 3" key="1">
    <citation type="journal article" date="2013" name="Genome Biol.">
        <title>Genome of Acanthamoeba castellanii highlights extensive lateral gene transfer and early evolution of tyrosine kinase signaling.</title>
        <authorList>
            <person name="Clarke M."/>
            <person name="Lohan A.J."/>
            <person name="Liu B."/>
            <person name="Lagkouvardos I."/>
            <person name="Roy S."/>
            <person name="Zafar N."/>
            <person name="Bertelli C."/>
            <person name="Schilde C."/>
            <person name="Kianianmomeni A."/>
            <person name="Burglin T.R."/>
            <person name="Frech C."/>
            <person name="Turcotte B."/>
            <person name="Kopec K.O."/>
            <person name="Synnott J.M."/>
            <person name="Choo C."/>
            <person name="Paponov I."/>
            <person name="Finkler A."/>
            <person name="Soon Heng Tan C."/>
            <person name="Hutchins A.P."/>
            <person name="Weinmeier T."/>
            <person name="Rattei T."/>
            <person name="Chu J.S."/>
            <person name="Gimenez G."/>
            <person name="Irimia M."/>
            <person name="Rigden D.J."/>
            <person name="Fitzpatrick D.A."/>
            <person name="Lorenzo-Morales J."/>
            <person name="Bateman A."/>
            <person name="Chiu C.H."/>
            <person name="Tang P."/>
            <person name="Hegemann P."/>
            <person name="Fromm H."/>
            <person name="Raoult D."/>
            <person name="Greub G."/>
            <person name="Miranda-Saavedra D."/>
            <person name="Chen N."/>
            <person name="Nash P."/>
            <person name="Ginger M.L."/>
            <person name="Horn M."/>
            <person name="Schaap P."/>
            <person name="Caler L."/>
            <person name="Loftus B."/>
        </authorList>
    </citation>
    <scope>NUCLEOTIDE SEQUENCE [LARGE SCALE GENOMIC DNA]</scope>
    <source>
        <strain evidence="2 3">Neff</strain>
    </source>
</reference>
<dbReference type="Gene3D" id="3.40.50.620">
    <property type="entry name" value="HUPs"/>
    <property type="match status" value="1"/>
</dbReference>
<dbReference type="InterPro" id="IPR014729">
    <property type="entry name" value="Rossmann-like_a/b/a_fold"/>
</dbReference>
<dbReference type="VEuPathDB" id="AmoebaDB:ACA1_399900"/>
<evidence type="ECO:0000259" key="1">
    <source>
        <dbReference type="Pfam" id="PF00582"/>
    </source>
</evidence>
<name>L8GID1_ACACF</name>
<dbReference type="EMBL" id="KB008145">
    <property type="protein sequence ID" value="ELR11941.1"/>
    <property type="molecule type" value="Genomic_DNA"/>
</dbReference>
<accession>L8GID1</accession>
<dbReference type="KEGG" id="acan:ACA1_399900"/>
<dbReference type="PRINTS" id="PR01438">
    <property type="entry name" value="UNVRSLSTRESS"/>
</dbReference>
<dbReference type="OMA" id="HMHIVTI"/>
<dbReference type="OrthoDB" id="843225at2759"/>
<feature type="domain" description="UspA" evidence="1">
    <location>
        <begin position="3"/>
        <end position="123"/>
    </location>
</feature>
<dbReference type="InterPro" id="IPR006016">
    <property type="entry name" value="UspA"/>
</dbReference>
<dbReference type="Pfam" id="PF00582">
    <property type="entry name" value="Usp"/>
    <property type="match status" value="1"/>
</dbReference>